<evidence type="ECO:0000313" key="1">
    <source>
        <dbReference type="EMBL" id="OWK33248.1"/>
    </source>
</evidence>
<dbReference type="RefSeq" id="WP_088365537.1">
    <property type="nucleotide sequence ID" value="NZ_NBBI01000001.1"/>
</dbReference>
<dbReference type="Proteomes" id="UP000197290">
    <property type="component" value="Unassembled WGS sequence"/>
</dbReference>
<evidence type="ECO:0008006" key="3">
    <source>
        <dbReference type="Google" id="ProtNLM"/>
    </source>
</evidence>
<reference evidence="1 2" key="1">
    <citation type="submission" date="2017-03" db="EMBL/GenBank/DDBJ databases">
        <title>Genome sequence of Sphingomonas dokdonensis DSM 21029.</title>
        <authorList>
            <person name="Poehlein A."/>
            <person name="Wuebbeler J.H."/>
            <person name="Steinbuechel A."/>
            <person name="Daniel R."/>
        </authorList>
    </citation>
    <scope>NUCLEOTIDE SEQUENCE [LARGE SCALE GENOMIC DNA]</scope>
    <source>
        <strain evidence="1 2">DSM 21029</strain>
    </source>
</reference>
<proteinExistence type="predicted"/>
<dbReference type="EMBL" id="NBBI01000001">
    <property type="protein sequence ID" value="OWK33248.1"/>
    <property type="molecule type" value="Genomic_DNA"/>
</dbReference>
<evidence type="ECO:0000313" key="2">
    <source>
        <dbReference type="Proteomes" id="UP000197290"/>
    </source>
</evidence>
<accession>A0A245ZU22</accession>
<gene>
    <name evidence="1" type="ORF">SPDO_01220</name>
</gene>
<dbReference type="AlphaFoldDB" id="A0A245ZU22"/>
<name>A0A245ZU22_9SPHN</name>
<sequence>MVSRSTERRRRLGLRTVTVDLEESEWQELFAATGMTTKRAVVEACLRQTVEAQKARMQARSD</sequence>
<dbReference type="InterPro" id="IPR019239">
    <property type="entry name" value="VapB_antitoxin"/>
</dbReference>
<keyword evidence="2" id="KW-1185">Reference proteome</keyword>
<protein>
    <recommendedName>
        <fullName evidence="3">Ribbon-helix-helix protein CopG domain-containing protein</fullName>
    </recommendedName>
</protein>
<organism evidence="1 2">
    <name type="scientific">Sphingomonas dokdonensis</name>
    <dbReference type="NCBI Taxonomy" id="344880"/>
    <lineage>
        <taxon>Bacteria</taxon>
        <taxon>Pseudomonadati</taxon>
        <taxon>Pseudomonadota</taxon>
        <taxon>Alphaproteobacteria</taxon>
        <taxon>Sphingomonadales</taxon>
        <taxon>Sphingomonadaceae</taxon>
        <taxon>Sphingomonas</taxon>
    </lineage>
</organism>
<comment type="caution">
    <text evidence="1">The sequence shown here is derived from an EMBL/GenBank/DDBJ whole genome shotgun (WGS) entry which is preliminary data.</text>
</comment>
<dbReference type="Pfam" id="PF09957">
    <property type="entry name" value="VapB_antitoxin"/>
    <property type="match status" value="1"/>
</dbReference>